<dbReference type="InterPro" id="IPR039422">
    <property type="entry name" value="MarR/SlyA-like"/>
</dbReference>
<evidence type="ECO:0000313" key="2">
    <source>
        <dbReference type="EMBL" id="GAA3630261.1"/>
    </source>
</evidence>
<dbReference type="InterPro" id="IPR036388">
    <property type="entry name" value="WH-like_DNA-bd_sf"/>
</dbReference>
<reference evidence="3" key="1">
    <citation type="journal article" date="2019" name="Int. J. Syst. Evol. Microbiol.">
        <title>The Global Catalogue of Microorganisms (GCM) 10K type strain sequencing project: providing services to taxonomists for standard genome sequencing and annotation.</title>
        <authorList>
            <consortium name="The Broad Institute Genomics Platform"/>
            <consortium name="The Broad Institute Genome Sequencing Center for Infectious Disease"/>
            <person name="Wu L."/>
            <person name="Ma J."/>
        </authorList>
    </citation>
    <scope>NUCLEOTIDE SEQUENCE [LARGE SCALE GENOMIC DNA]</scope>
    <source>
        <strain evidence="3">JCM 17494</strain>
    </source>
</reference>
<keyword evidence="3" id="KW-1185">Reference proteome</keyword>
<organism evidence="2 3">
    <name type="scientific">Lentzea roselyniae</name>
    <dbReference type="NCBI Taxonomy" id="531940"/>
    <lineage>
        <taxon>Bacteria</taxon>
        <taxon>Bacillati</taxon>
        <taxon>Actinomycetota</taxon>
        <taxon>Actinomycetes</taxon>
        <taxon>Pseudonocardiales</taxon>
        <taxon>Pseudonocardiaceae</taxon>
        <taxon>Lentzea</taxon>
    </lineage>
</organism>
<dbReference type="InterPro" id="IPR000835">
    <property type="entry name" value="HTH_MarR-typ"/>
</dbReference>
<dbReference type="Pfam" id="PF12802">
    <property type="entry name" value="MarR_2"/>
    <property type="match status" value="1"/>
</dbReference>
<dbReference type="PRINTS" id="PR00598">
    <property type="entry name" value="HTHMARR"/>
</dbReference>
<dbReference type="PROSITE" id="PS50995">
    <property type="entry name" value="HTH_MARR_2"/>
    <property type="match status" value="1"/>
</dbReference>
<accession>A0ABP7AE03</accession>
<sequence length="193" mass="20850">MVVTQPCYVRFARVLPAGHLRAQAQVVAVSELSVTSTSVPESGSSRLPTRVELGVWRSFLRAHARITRVLEAELIAEQRLSLAAYDVLVQLAESPSMRMRMTELADAVLLSRSGVTRLVDRLERAGLVGRERADGDGRGIVAVLTPLGAERLRSASATHLAGVAEHFGESFGPGELEAFGRTCDRLAADDVYP</sequence>
<dbReference type="SMART" id="SM00347">
    <property type="entry name" value="HTH_MARR"/>
    <property type="match status" value="1"/>
</dbReference>
<dbReference type="Proteomes" id="UP001500711">
    <property type="component" value="Unassembled WGS sequence"/>
</dbReference>
<dbReference type="InterPro" id="IPR036390">
    <property type="entry name" value="WH_DNA-bd_sf"/>
</dbReference>
<evidence type="ECO:0000259" key="1">
    <source>
        <dbReference type="PROSITE" id="PS50995"/>
    </source>
</evidence>
<proteinExistence type="predicted"/>
<dbReference type="EMBL" id="BAABBE010000004">
    <property type="protein sequence ID" value="GAA3630261.1"/>
    <property type="molecule type" value="Genomic_DNA"/>
</dbReference>
<feature type="domain" description="HTH marR-type" evidence="1">
    <location>
        <begin position="52"/>
        <end position="188"/>
    </location>
</feature>
<dbReference type="PANTHER" id="PTHR33164:SF99">
    <property type="entry name" value="MARR FAMILY REGULATORY PROTEIN"/>
    <property type="match status" value="1"/>
</dbReference>
<dbReference type="SUPFAM" id="SSF46785">
    <property type="entry name" value="Winged helix' DNA-binding domain"/>
    <property type="match status" value="1"/>
</dbReference>
<dbReference type="Gene3D" id="1.10.10.10">
    <property type="entry name" value="Winged helix-like DNA-binding domain superfamily/Winged helix DNA-binding domain"/>
    <property type="match status" value="1"/>
</dbReference>
<evidence type="ECO:0000313" key="3">
    <source>
        <dbReference type="Proteomes" id="UP001500711"/>
    </source>
</evidence>
<protein>
    <recommendedName>
        <fullName evidence="1">HTH marR-type domain-containing protein</fullName>
    </recommendedName>
</protein>
<gene>
    <name evidence="2" type="ORF">GCM10022267_16280</name>
</gene>
<comment type="caution">
    <text evidence="2">The sequence shown here is derived from an EMBL/GenBank/DDBJ whole genome shotgun (WGS) entry which is preliminary data.</text>
</comment>
<dbReference type="PANTHER" id="PTHR33164">
    <property type="entry name" value="TRANSCRIPTIONAL REGULATOR, MARR FAMILY"/>
    <property type="match status" value="1"/>
</dbReference>
<name>A0ABP7AE03_9PSEU</name>